<proteinExistence type="predicted"/>
<dbReference type="KEGG" id="mmc:Mmcs_5474"/>
<evidence type="ECO:0008006" key="2">
    <source>
        <dbReference type="Google" id="ProtNLM"/>
    </source>
</evidence>
<accession>A0A5Q5BT50</accession>
<dbReference type="Pfam" id="PF20188">
    <property type="entry name" value="DUF6551"/>
    <property type="match status" value="1"/>
</dbReference>
<sequence>MSSAVVEVSAAAVSARGSYIDALSVDELFVDPSYQRPTDMGRARALAASWDRRLAGVIEVSDRGDQQQPRYAVIDGAHRFEGARLRDPHSLLVATIHEGLSIADEAALFDRLNRQRRRPSTWDHWRARKISGDTTVTDIEAAVSGLGLRIDPGPREGNVRCTATLEKLAALGGTDLVRETLQLILGVWDLRADAYDAPIVHAIGLIQHHLRERIDPERLTDTLLGVVPLALRTQAAALGDTLTGTAGVRMAITIMVLYNKNRRVPGRPVLVSARSFGGGARNARSRPLPSKTA</sequence>
<dbReference type="AlphaFoldDB" id="A0A5Q5BT50"/>
<reference evidence="1" key="1">
    <citation type="submission" date="2006-06" db="EMBL/GenBank/DDBJ databases">
        <title>Complete sequence of plasmid of Mycobacterium sp. MCS.</title>
        <authorList>
            <consortium name="US DOE Joint Genome Institute"/>
            <person name="Copeland A."/>
            <person name="Lucas S."/>
            <person name="Lapidus A."/>
            <person name="Barry K."/>
            <person name="Detter J.C."/>
            <person name="Glavina del Rio T."/>
            <person name="Hammon N."/>
            <person name="Israni S."/>
            <person name="Dalin E."/>
            <person name="Tice H."/>
            <person name="Pitluck S."/>
            <person name="Martinez M."/>
            <person name="Schmutz J."/>
            <person name="Larimer F."/>
            <person name="Land M."/>
            <person name="Hauser L."/>
            <person name="Kyrpides N."/>
            <person name="Kim E."/>
            <person name="Miller C.D."/>
            <person name="Hughes J.E."/>
            <person name="Anderson A.J."/>
            <person name="Sims R.C."/>
            <person name="Richardson P."/>
        </authorList>
    </citation>
    <scope>NUCLEOTIDE SEQUENCE [LARGE SCALE GENOMIC DNA]</scope>
    <source>
        <strain evidence="1">MCS</strain>
        <plasmid evidence="1">Plasmid1</plasmid>
    </source>
</reference>
<name>A0A5Q5BT50_MYCSS</name>
<protein>
    <recommendedName>
        <fullName evidence="2">ParB/Sulfiredoxin domain-containing protein</fullName>
    </recommendedName>
</protein>
<dbReference type="InterPro" id="IPR046681">
    <property type="entry name" value="DUF6551"/>
</dbReference>
<dbReference type="EMBL" id="CP000385">
    <property type="protein sequence ID" value="ABG11574.1"/>
    <property type="molecule type" value="Genomic_DNA"/>
</dbReference>
<organism evidence="1">
    <name type="scientific">Mycobacterium sp. (strain MCS)</name>
    <dbReference type="NCBI Taxonomy" id="164756"/>
    <lineage>
        <taxon>Bacteria</taxon>
        <taxon>Bacillati</taxon>
        <taxon>Actinomycetota</taxon>
        <taxon>Actinomycetes</taxon>
        <taxon>Mycobacteriales</taxon>
        <taxon>Mycobacteriaceae</taxon>
        <taxon>Mycobacterium</taxon>
    </lineage>
</organism>
<evidence type="ECO:0000313" key="1">
    <source>
        <dbReference type="EMBL" id="ABG11574.1"/>
    </source>
</evidence>
<gene>
    <name evidence="1" type="ordered locus">Mmcs_5474</name>
</gene>
<geneLocation type="plasmid" evidence="1">
    <name>Plasmid1</name>
</geneLocation>
<keyword evidence="1" id="KW-0614">Plasmid</keyword>